<dbReference type="Gene3D" id="3.40.50.10610">
    <property type="entry name" value="ABC-type transport auxiliary lipoprotein component"/>
    <property type="match status" value="1"/>
</dbReference>
<dbReference type="Pfam" id="PF16548">
    <property type="entry name" value="FlgT_N"/>
    <property type="match status" value="1"/>
</dbReference>
<evidence type="ECO:0000256" key="1">
    <source>
        <dbReference type="SAM" id="SignalP"/>
    </source>
</evidence>
<protein>
    <submittedName>
        <fullName evidence="5">Flagellar basal-body protein</fullName>
    </submittedName>
</protein>
<dbReference type="InterPro" id="IPR032370">
    <property type="entry name" value="FlgT_N"/>
</dbReference>
<dbReference type="InterPro" id="IPR032388">
    <property type="entry name" value="FlgT_C"/>
</dbReference>
<keyword evidence="7" id="KW-1185">Reference proteome</keyword>
<evidence type="ECO:0000313" key="6">
    <source>
        <dbReference type="EMBL" id="PSX12460.1"/>
    </source>
</evidence>
<dbReference type="EMBL" id="PYOY01000001">
    <property type="protein sequence ID" value="PSX09336.1"/>
    <property type="molecule type" value="Genomic_DNA"/>
</dbReference>
<name>A0A855SLM6_PHOAN</name>
<evidence type="ECO:0000313" key="8">
    <source>
        <dbReference type="Proteomes" id="UP000241440"/>
    </source>
</evidence>
<feature type="signal peptide" evidence="1">
    <location>
        <begin position="1"/>
        <end position="22"/>
    </location>
</feature>
<evidence type="ECO:0000259" key="2">
    <source>
        <dbReference type="Pfam" id="PF16538"/>
    </source>
</evidence>
<feature type="domain" description="Flagellar assembly protein T C-terminal" evidence="2">
    <location>
        <begin position="299"/>
        <end position="374"/>
    </location>
</feature>
<dbReference type="Pfam" id="PF16538">
    <property type="entry name" value="FlgT_C"/>
    <property type="match status" value="1"/>
</dbReference>
<dbReference type="Proteomes" id="UP000241440">
    <property type="component" value="Unassembled WGS sequence"/>
</dbReference>
<evidence type="ECO:0000313" key="5">
    <source>
        <dbReference type="EMBL" id="PSX09336.1"/>
    </source>
</evidence>
<evidence type="ECO:0000259" key="4">
    <source>
        <dbReference type="Pfam" id="PF16548"/>
    </source>
</evidence>
<dbReference type="Proteomes" id="UP000240989">
    <property type="component" value="Unassembled WGS sequence"/>
</dbReference>
<reference evidence="7 8" key="1">
    <citation type="submission" date="2018-01" db="EMBL/GenBank/DDBJ databases">
        <title>Whole genome sequencing of Histamine producing bacteria.</title>
        <authorList>
            <person name="Butler K."/>
        </authorList>
    </citation>
    <scope>NUCLEOTIDE SEQUENCE [LARGE SCALE GENOMIC DNA]</scope>
    <source>
        <strain evidence="5 8">A2-1</strain>
        <strain evidence="6 7">A6-1</strain>
    </source>
</reference>
<dbReference type="AlphaFoldDB" id="A0A855SLM6"/>
<comment type="caution">
    <text evidence="5">The sequence shown here is derived from an EMBL/GenBank/DDBJ whole genome shotgun (WGS) entry which is preliminary data.</text>
</comment>
<keyword evidence="1" id="KW-0732">Signal</keyword>
<dbReference type="InterPro" id="IPR032386">
    <property type="entry name" value="FlgT_M"/>
</dbReference>
<dbReference type="InterPro" id="IPR038165">
    <property type="entry name" value="FlgT_C_sf"/>
</dbReference>
<dbReference type="GeneID" id="61228412"/>
<evidence type="ECO:0000259" key="3">
    <source>
        <dbReference type="Pfam" id="PF16539"/>
    </source>
</evidence>
<dbReference type="Gene3D" id="3.30.1660.40">
    <property type="entry name" value="FlgT, N-terminal domain"/>
    <property type="match status" value="1"/>
</dbReference>
<proteinExistence type="predicted"/>
<dbReference type="InterPro" id="IPR038180">
    <property type="entry name" value="FlgT_N_sf"/>
</dbReference>
<feature type="domain" description="Flagellar assembly protein T N-terminal" evidence="4">
    <location>
        <begin position="23"/>
        <end position="109"/>
    </location>
</feature>
<sequence>MNKIFLRSLSALCLFFSCYSSAQWVEVTGEAVILESEETARVNALEDAVYQAMKHAGGEIATLPSLKPYFAEPKQQYRFSGNEIRNVTVLEQKKAGGKMYVTSRVDIYPSAKSCHKTQYKKGILLGSFSITEPQQAAMGSVYKIGTDFASMLGKQIQKRSQSFIVTGKTTVPFSATQASAMTMLAEDHDAQYLIGGEITDLTATLDEKLVKKDQVNRQFAVSLEIMDGKTGEIIYQNNYREIGLWPFSRSSHVDTKSARFWVSPYGQSIQRISQNMMLDIESALSCRASLPEVVNIHNNVAQMNVGRVHGVKQGDKLKLWHSAGFIDQKGIPRNRMVDTKISLTVERVYEKSAELIVNQPELAASIQPGDLLTKQTRR</sequence>
<dbReference type="PROSITE" id="PS51257">
    <property type="entry name" value="PROKAR_LIPOPROTEIN"/>
    <property type="match status" value="1"/>
</dbReference>
<gene>
    <name evidence="6" type="ORF">C0W27_00175</name>
    <name evidence="5" type="ORF">C0W41_00670</name>
</gene>
<dbReference type="Pfam" id="PF16539">
    <property type="entry name" value="FlgT_M"/>
    <property type="match status" value="1"/>
</dbReference>
<accession>A0A855SLM6</accession>
<dbReference type="EMBL" id="PYOU01000001">
    <property type="protein sequence ID" value="PSX12460.1"/>
    <property type="molecule type" value="Genomic_DNA"/>
</dbReference>
<keyword evidence="5" id="KW-0282">Flagellum</keyword>
<feature type="domain" description="Flagellar assembly protein T middle" evidence="3">
    <location>
        <begin position="113"/>
        <end position="255"/>
    </location>
</feature>
<organism evidence="5 8">
    <name type="scientific">Photobacterium angustum</name>
    <dbReference type="NCBI Taxonomy" id="661"/>
    <lineage>
        <taxon>Bacteria</taxon>
        <taxon>Pseudomonadati</taxon>
        <taxon>Pseudomonadota</taxon>
        <taxon>Gammaproteobacteria</taxon>
        <taxon>Vibrionales</taxon>
        <taxon>Vibrionaceae</taxon>
        <taxon>Photobacterium</taxon>
    </lineage>
</organism>
<evidence type="ECO:0000313" key="7">
    <source>
        <dbReference type="Proteomes" id="UP000240989"/>
    </source>
</evidence>
<dbReference type="RefSeq" id="WP_045082779.1">
    <property type="nucleotide sequence ID" value="NZ_JZSN01000001.1"/>
</dbReference>
<keyword evidence="5" id="KW-0966">Cell projection</keyword>
<keyword evidence="5" id="KW-0969">Cilium</keyword>
<dbReference type="Gene3D" id="2.40.10.410">
    <property type="entry name" value="FlgT, C-terminal domain"/>
    <property type="match status" value="1"/>
</dbReference>
<feature type="chain" id="PRO_5032311108" evidence="1">
    <location>
        <begin position="23"/>
        <end position="378"/>
    </location>
</feature>